<dbReference type="EMBL" id="MU117961">
    <property type="protein sequence ID" value="KAF9654271.1"/>
    <property type="molecule type" value="Genomic_DNA"/>
</dbReference>
<reference evidence="1" key="2">
    <citation type="journal article" date="2020" name="Nat. Commun.">
        <title>Large-scale genome sequencing of mycorrhizal fungi provides insights into the early evolution of symbiotic traits.</title>
        <authorList>
            <person name="Miyauchi S."/>
            <person name="Kiss E."/>
            <person name="Kuo A."/>
            <person name="Drula E."/>
            <person name="Kohler A."/>
            <person name="Sanchez-Garcia M."/>
            <person name="Morin E."/>
            <person name="Andreopoulos B."/>
            <person name="Barry K.W."/>
            <person name="Bonito G."/>
            <person name="Buee M."/>
            <person name="Carver A."/>
            <person name="Chen C."/>
            <person name="Cichocki N."/>
            <person name="Clum A."/>
            <person name="Culley D."/>
            <person name="Crous P.W."/>
            <person name="Fauchery L."/>
            <person name="Girlanda M."/>
            <person name="Hayes R.D."/>
            <person name="Keri Z."/>
            <person name="LaButti K."/>
            <person name="Lipzen A."/>
            <person name="Lombard V."/>
            <person name="Magnuson J."/>
            <person name="Maillard F."/>
            <person name="Murat C."/>
            <person name="Nolan M."/>
            <person name="Ohm R.A."/>
            <person name="Pangilinan J."/>
            <person name="Pereira M.F."/>
            <person name="Perotto S."/>
            <person name="Peter M."/>
            <person name="Pfister S."/>
            <person name="Riley R."/>
            <person name="Sitrit Y."/>
            <person name="Stielow J.B."/>
            <person name="Szollosi G."/>
            <person name="Zifcakova L."/>
            <person name="Stursova M."/>
            <person name="Spatafora J.W."/>
            <person name="Tedersoo L."/>
            <person name="Vaario L.M."/>
            <person name="Yamada A."/>
            <person name="Yan M."/>
            <person name="Wang P."/>
            <person name="Xu J."/>
            <person name="Bruns T."/>
            <person name="Baldrian P."/>
            <person name="Vilgalys R."/>
            <person name="Dunand C."/>
            <person name="Henrissat B."/>
            <person name="Grigoriev I.V."/>
            <person name="Hibbett D."/>
            <person name="Nagy L.G."/>
            <person name="Martin F.M."/>
        </authorList>
    </citation>
    <scope>NUCLEOTIDE SEQUENCE</scope>
    <source>
        <strain evidence="1">P2</strain>
    </source>
</reference>
<reference evidence="1" key="1">
    <citation type="submission" date="2019-10" db="EMBL/GenBank/DDBJ databases">
        <authorList>
            <consortium name="DOE Joint Genome Institute"/>
            <person name="Kuo A."/>
            <person name="Miyauchi S."/>
            <person name="Kiss E."/>
            <person name="Drula E."/>
            <person name="Kohler A."/>
            <person name="Sanchez-Garcia M."/>
            <person name="Andreopoulos B."/>
            <person name="Barry K.W."/>
            <person name="Bonito G."/>
            <person name="Buee M."/>
            <person name="Carver A."/>
            <person name="Chen C."/>
            <person name="Cichocki N."/>
            <person name="Clum A."/>
            <person name="Culley D."/>
            <person name="Crous P.W."/>
            <person name="Fauchery L."/>
            <person name="Girlanda M."/>
            <person name="Hayes R."/>
            <person name="Keri Z."/>
            <person name="Labutti K."/>
            <person name="Lipzen A."/>
            <person name="Lombard V."/>
            <person name="Magnuson J."/>
            <person name="Maillard F."/>
            <person name="Morin E."/>
            <person name="Murat C."/>
            <person name="Nolan M."/>
            <person name="Ohm R."/>
            <person name="Pangilinan J."/>
            <person name="Pereira M."/>
            <person name="Perotto S."/>
            <person name="Peter M."/>
            <person name="Riley R."/>
            <person name="Sitrit Y."/>
            <person name="Stielow B."/>
            <person name="Szollosi G."/>
            <person name="Zifcakova L."/>
            <person name="Stursova M."/>
            <person name="Spatafora J.W."/>
            <person name="Tedersoo L."/>
            <person name="Vaario L.-M."/>
            <person name="Yamada A."/>
            <person name="Yan M."/>
            <person name="Wang P."/>
            <person name="Xu J."/>
            <person name="Bruns T."/>
            <person name="Baldrian P."/>
            <person name="Vilgalys R."/>
            <person name="Henrissat B."/>
            <person name="Grigoriev I.V."/>
            <person name="Hibbett D."/>
            <person name="Nagy L.G."/>
            <person name="Martin F.M."/>
        </authorList>
    </citation>
    <scope>NUCLEOTIDE SEQUENCE</scope>
    <source>
        <strain evidence="1">P2</strain>
    </source>
</reference>
<accession>A0ACB6ZYV8</accession>
<gene>
    <name evidence="1" type="ORF">BDM02DRAFT_3125155</name>
</gene>
<comment type="caution">
    <text evidence="1">The sequence shown here is derived from an EMBL/GenBank/DDBJ whole genome shotgun (WGS) entry which is preliminary data.</text>
</comment>
<keyword evidence="2" id="KW-1185">Reference proteome</keyword>
<evidence type="ECO:0000313" key="1">
    <source>
        <dbReference type="EMBL" id="KAF9654271.1"/>
    </source>
</evidence>
<sequence length="189" mass="21255">MPESLSVIQSVSDEIHGYEHRTNRTGYLARQEKDGHQEVYNVSVSFFLFSFYHILGASVGDHLDSYLSGSPPRSGRTRTLSRLPCASLTRMNNLTVEMSGIWQSRDVQITTRSICLKSAMAPHRKRERESSPRKDRANDVRITEGFRKFSIRGTERGSYGQVNGGHSPRSGEDMIALRECQVEMTAGVT</sequence>
<organism evidence="1 2">
    <name type="scientific">Thelephora ganbajun</name>
    <name type="common">Ganba fungus</name>
    <dbReference type="NCBI Taxonomy" id="370292"/>
    <lineage>
        <taxon>Eukaryota</taxon>
        <taxon>Fungi</taxon>
        <taxon>Dikarya</taxon>
        <taxon>Basidiomycota</taxon>
        <taxon>Agaricomycotina</taxon>
        <taxon>Agaricomycetes</taxon>
        <taxon>Thelephorales</taxon>
        <taxon>Thelephoraceae</taxon>
        <taxon>Thelephora</taxon>
    </lineage>
</organism>
<proteinExistence type="predicted"/>
<evidence type="ECO:0000313" key="2">
    <source>
        <dbReference type="Proteomes" id="UP000886501"/>
    </source>
</evidence>
<dbReference type="Proteomes" id="UP000886501">
    <property type="component" value="Unassembled WGS sequence"/>
</dbReference>
<protein>
    <submittedName>
        <fullName evidence="1">Uncharacterized protein</fullName>
    </submittedName>
</protein>
<name>A0ACB6ZYV8_THEGA</name>